<gene>
    <name evidence="2" type="ORF">JMJ77_006169</name>
</gene>
<comment type="caution">
    <text evidence="2">The sequence shown here is derived from an EMBL/GenBank/DDBJ whole genome shotgun (WGS) entry which is preliminary data.</text>
</comment>
<protein>
    <submittedName>
        <fullName evidence="2">Uncharacterized protein</fullName>
    </submittedName>
</protein>
<evidence type="ECO:0000313" key="3">
    <source>
        <dbReference type="Proteomes" id="UP000699042"/>
    </source>
</evidence>
<dbReference type="EMBL" id="JAESDN010000001">
    <property type="protein sequence ID" value="KAG7058798.1"/>
    <property type="molecule type" value="Genomic_DNA"/>
</dbReference>
<proteinExistence type="predicted"/>
<reference evidence="2" key="1">
    <citation type="submission" date="2021-05" db="EMBL/GenBank/DDBJ databases">
        <title>Comparative genomics of three Colletotrichum scovillei strains and genetic complementation revealed genes involved fungal growth and virulence on chili pepper.</title>
        <authorList>
            <person name="Hsieh D.-K."/>
            <person name="Chuang S.-C."/>
            <person name="Chen C.-Y."/>
            <person name="Chao Y.-T."/>
            <person name="Lu M.-Y.J."/>
            <person name="Lee M.-H."/>
            <person name="Shih M.-C."/>
        </authorList>
    </citation>
    <scope>NUCLEOTIDE SEQUENCE</scope>
    <source>
        <strain evidence="2">Coll-153</strain>
    </source>
</reference>
<sequence>MPLVKKPSPLVGGSKQWKQTSFYRASWQQRSIWKGAPEAGKSTVFKKPSQVRFTKRGEQWAHGSSVVHMMESIGHTTPGDSRPRSDSDTVGDILSLENETPNSMESLLGSVDLQSNVVTPKEAWLEGQ</sequence>
<name>A0A9P7RK81_9PEZI</name>
<keyword evidence="3" id="KW-1185">Reference proteome</keyword>
<evidence type="ECO:0000256" key="1">
    <source>
        <dbReference type="SAM" id="MobiDB-lite"/>
    </source>
</evidence>
<organism evidence="2 3">
    <name type="scientific">Colletotrichum scovillei</name>
    <dbReference type="NCBI Taxonomy" id="1209932"/>
    <lineage>
        <taxon>Eukaryota</taxon>
        <taxon>Fungi</taxon>
        <taxon>Dikarya</taxon>
        <taxon>Ascomycota</taxon>
        <taxon>Pezizomycotina</taxon>
        <taxon>Sordariomycetes</taxon>
        <taxon>Hypocreomycetidae</taxon>
        <taxon>Glomerellales</taxon>
        <taxon>Glomerellaceae</taxon>
        <taxon>Colletotrichum</taxon>
        <taxon>Colletotrichum acutatum species complex</taxon>
    </lineage>
</organism>
<dbReference type="AlphaFoldDB" id="A0A9P7RK81"/>
<evidence type="ECO:0000313" key="2">
    <source>
        <dbReference type="EMBL" id="KAG7058798.1"/>
    </source>
</evidence>
<accession>A0A9P7RK81</accession>
<feature type="region of interest" description="Disordered" evidence="1">
    <location>
        <begin position="64"/>
        <end position="92"/>
    </location>
</feature>
<dbReference type="Proteomes" id="UP000699042">
    <property type="component" value="Unassembled WGS sequence"/>
</dbReference>